<evidence type="ECO:0000313" key="4">
    <source>
        <dbReference type="Proteomes" id="UP001608902"/>
    </source>
</evidence>
<feature type="domain" description="C-type lectin" evidence="2">
    <location>
        <begin position="41"/>
        <end position="159"/>
    </location>
</feature>
<dbReference type="Gene3D" id="3.10.100.10">
    <property type="entry name" value="Mannose-Binding Protein A, subunit A"/>
    <property type="match status" value="1"/>
</dbReference>
<dbReference type="Pfam" id="PF00059">
    <property type="entry name" value="Lectin_C"/>
    <property type="match status" value="1"/>
</dbReference>
<protein>
    <recommendedName>
        <fullName evidence="2">C-type lectin domain-containing protein</fullName>
    </recommendedName>
</protein>
<dbReference type="SUPFAM" id="SSF56436">
    <property type="entry name" value="C-type lectin-like"/>
    <property type="match status" value="1"/>
</dbReference>
<accession>A0ABD6EF82</accession>
<feature type="signal peptide" evidence="1">
    <location>
        <begin position="1"/>
        <end position="23"/>
    </location>
</feature>
<dbReference type="InterPro" id="IPR001304">
    <property type="entry name" value="C-type_lectin-like"/>
</dbReference>
<evidence type="ECO:0000313" key="3">
    <source>
        <dbReference type="EMBL" id="MFH4977922.1"/>
    </source>
</evidence>
<dbReference type="Proteomes" id="UP001608902">
    <property type="component" value="Unassembled WGS sequence"/>
</dbReference>
<sequence>MRSSLCPTIQILTLSLITTLANTQITQKQGECPRNWIKYTRTQSCFFIIQSRLKWSEAEKVCAQSGAHLASIVDEYENSFVFEFAKRINLSVPTLWLGRLVQVTENDVYKWSDGLVGQHISGFRSEPSSGTDICLTMWLDFDRAEGSWIEWDCNYSRGYSAICKKAFKNRNAFARNYTSFAKSNVYYSRRCCLSVNCVERCSTSERCIPDDLNCWAKKCTDESLGWCLPVH</sequence>
<dbReference type="SMART" id="SM00034">
    <property type="entry name" value="CLECT"/>
    <property type="match status" value="1"/>
</dbReference>
<dbReference type="InterPro" id="IPR050111">
    <property type="entry name" value="C-type_lectin/snaclec_domain"/>
</dbReference>
<keyword evidence="4" id="KW-1185">Reference proteome</keyword>
<gene>
    <name evidence="3" type="ORF">AB6A40_004631</name>
</gene>
<dbReference type="InterPro" id="IPR016187">
    <property type="entry name" value="CTDL_fold"/>
</dbReference>
<organism evidence="3 4">
    <name type="scientific">Gnathostoma spinigerum</name>
    <dbReference type="NCBI Taxonomy" id="75299"/>
    <lineage>
        <taxon>Eukaryota</taxon>
        <taxon>Metazoa</taxon>
        <taxon>Ecdysozoa</taxon>
        <taxon>Nematoda</taxon>
        <taxon>Chromadorea</taxon>
        <taxon>Rhabditida</taxon>
        <taxon>Spirurina</taxon>
        <taxon>Gnathostomatomorpha</taxon>
        <taxon>Gnathostomatoidea</taxon>
        <taxon>Gnathostomatidae</taxon>
        <taxon>Gnathostoma</taxon>
    </lineage>
</organism>
<dbReference type="PROSITE" id="PS50041">
    <property type="entry name" value="C_TYPE_LECTIN_2"/>
    <property type="match status" value="1"/>
</dbReference>
<evidence type="ECO:0000256" key="1">
    <source>
        <dbReference type="SAM" id="SignalP"/>
    </source>
</evidence>
<dbReference type="InterPro" id="IPR016186">
    <property type="entry name" value="C-type_lectin-like/link_sf"/>
</dbReference>
<keyword evidence="1" id="KW-0732">Signal</keyword>
<proteinExistence type="predicted"/>
<comment type="caution">
    <text evidence="3">The sequence shown here is derived from an EMBL/GenBank/DDBJ whole genome shotgun (WGS) entry which is preliminary data.</text>
</comment>
<name>A0ABD6EF82_9BILA</name>
<evidence type="ECO:0000259" key="2">
    <source>
        <dbReference type="PROSITE" id="PS50041"/>
    </source>
</evidence>
<reference evidence="3 4" key="1">
    <citation type="submission" date="2024-08" db="EMBL/GenBank/DDBJ databases">
        <title>Gnathostoma spinigerum genome.</title>
        <authorList>
            <person name="Gonzalez-Bertolin B."/>
            <person name="Monzon S."/>
            <person name="Zaballos A."/>
            <person name="Jimenez P."/>
            <person name="Dekumyoy P."/>
            <person name="Varona S."/>
            <person name="Cuesta I."/>
            <person name="Sumanam S."/>
            <person name="Adisakwattana P."/>
            <person name="Gasser R.B."/>
            <person name="Hernandez-Gonzalez A."/>
            <person name="Young N.D."/>
            <person name="Perteguer M.J."/>
        </authorList>
    </citation>
    <scope>NUCLEOTIDE SEQUENCE [LARGE SCALE GENOMIC DNA]</scope>
    <source>
        <strain evidence="3">AL3</strain>
        <tissue evidence="3">Liver</tissue>
    </source>
</reference>
<dbReference type="PANTHER" id="PTHR22803">
    <property type="entry name" value="MANNOSE, PHOSPHOLIPASE, LECTIN RECEPTOR RELATED"/>
    <property type="match status" value="1"/>
</dbReference>
<dbReference type="CDD" id="cd00037">
    <property type="entry name" value="CLECT"/>
    <property type="match status" value="1"/>
</dbReference>
<dbReference type="EMBL" id="JBGFUD010002719">
    <property type="protein sequence ID" value="MFH4977922.1"/>
    <property type="molecule type" value="Genomic_DNA"/>
</dbReference>
<feature type="chain" id="PRO_5044835654" description="C-type lectin domain-containing protein" evidence="1">
    <location>
        <begin position="24"/>
        <end position="231"/>
    </location>
</feature>
<dbReference type="AlphaFoldDB" id="A0ABD6EF82"/>